<accession>A0A4R3KKA6</accession>
<name>A0A4R3KKA6_9BACI</name>
<dbReference type="Gene3D" id="3.80.30.20">
    <property type="entry name" value="tm_1862 like domain"/>
    <property type="match status" value="1"/>
</dbReference>
<evidence type="ECO:0000313" key="3">
    <source>
        <dbReference type="Proteomes" id="UP000295788"/>
    </source>
</evidence>
<comment type="caution">
    <text evidence="2">The sequence shown here is derived from an EMBL/GenBank/DDBJ whole genome shotgun (WGS) entry which is preliminary data.</text>
</comment>
<gene>
    <name evidence="2" type="ORF">EDD72_103153</name>
</gene>
<dbReference type="InterPro" id="IPR023404">
    <property type="entry name" value="rSAM_horseshoe"/>
</dbReference>
<dbReference type="GO" id="GO:0005737">
    <property type="term" value="C:cytoplasm"/>
    <property type="evidence" value="ECO:0007669"/>
    <property type="project" value="TreeGrafter"/>
</dbReference>
<dbReference type="PANTHER" id="PTHR13932:SF1">
    <property type="entry name" value="OXYGEN-INDEPENDENT COPROPORPHYRINOGEN-III OXIDASE-LIKE PROTEIN HEMZ"/>
    <property type="match status" value="1"/>
</dbReference>
<dbReference type="PROSITE" id="PS51918">
    <property type="entry name" value="RADICAL_SAM"/>
    <property type="match status" value="1"/>
</dbReference>
<dbReference type="AlphaFoldDB" id="A0A4R3KKA6"/>
<dbReference type="GO" id="GO:0003824">
    <property type="term" value="F:catalytic activity"/>
    <property type="evidence" value="ECO:0007669"/>
    <property type="project" value="InterPro"/>
</dbReference>
<dbReference type="NCBIfam" id="TIGR03994">
    <property type="entry name" value="rSAM_HemZ"/>
    <property type="match status" value="1"/>
</dbReference>
<evidence type="ECO:0000313" key="2">
    <source>
        <dbReference type="EMBL" id="TCS83825.1"/>
    </source>
</evidence>
<dbReference type="SFLD" id="SFLDG01082">
    <property type="entry name" value="B12-binding_domain_containing"/>
    <property type="match status" value="1"/>
</dbReference>
<dbReference type="NCBIfam" id="NF006061">
    <property type="entry name" value="PRK08207.1-4"/>
    <property type="match status" value="1"/>
</dbReference>
<dbReference type="SMART" id="SM00729">
    <property type="entry name" value="Elp3"/>
    <property type="match status" value="1"/>
</dbReference>
<dbReference type="RefSeq" id="WP_132767223.1">
    <property type="nucleotide sequence ID" value="NZ_SMAB01000003.1"/>
</dbReference>
<keyword evidence="3" id="KW-1185">Reference proteome</keyword>
<dbReference type="SFLD" id="SFLDF00310">
    <property type="entry name" value="oxygen-independent_coproporphy"/>
    <property type="match status" value="1"/>
</dbReference>
<dbReference type="SUPFAM" id="SSF102114">
    <property type="entry name" value="Radical SAM enzymes"/>
    <property type="match status" value="1"/>
</dbReference>
<dbReference type="InterPro" id="IPR007197">
    <property type="entry name" value="rSAM"/>
</dbReference>
<dbReference type="OrthoDB" id="9808022at2"/>
<sequence length="498" mass="58382">MIYNIINLEERFKRDIERLFDLFKSDGDQLVYDHSQLETDDMITIEFHYHINYSLIFVQAKVLNRMDTITFEHDRTISLETDEQIRKVVKQGISYVWIQILEHLTGKKHDWGILTGIRPTKLYHRLSRKLPYDEVNRTLARDYLLKPNKIALLREIVQRQLQVIPDLYQIDEEVSLYIGIPFCPTKCAYCTFPAYAITGRNGTVEDFLKGLEYEIEQIGKWLKNSGRKVTTIYFGGGTPTSIEADQLDHLFQQLVRWIDLQSVREITVEAGRPDTITNDKIDVLNRWNVDRMSINPQTFTQETLNVIGRHHTVEETIEKFHLARQMNVNNINMDLIIGLPGETLKELQYSLEQIHQLQPESLTIHTMAFKRASYLTKNKEEFEITDPEEIQRMMDYATTWTKKNDYQPYYLYRQKNMLGNLENIGYSREGKESLYNILIMEEKQTIIGLGSGAVSKLIAPKSDTVIRFPNPKEPRAYIETVKESTMKKIKQLNQIFHS</sequence>
<dbReference type="InterPro" id="IPR034505">
    <property type="entry name" value="Coproporphyrinogen-III_oxidase"/>
</dbReference>
<reference evidence="2 3" key="1">
    <citation type="submission" date="2019-03" db="EMBL/GenBank/DDBJ databases">
        <title>Genomic Encyclopedia of Type Strains, Phase IV (KMG-IV): sequencing the most valuable type-strain genomes for metagenomic binning, comparative biology and taxonomic classification.</title>
        <authorList>
            <person name="Goeker M."/>
        </authorList>
    </citation>
    <scope>NUCLEOTIDE SEQUENCE [LARGE SCALE GENOMIC DNA]</scope>
    <source>
        <strain evidence="2 3">DSM 23802</strain>
    </source>
</reference>
<dbReference type="GO" id="GO:0006779">
    <property type="term" value="P:porphyrin-containing compound biosynthetic process"/>
    <property type="evidence" value="ECO:0007669"/>
    <property type="project" value="TreeGrafter"/>
</dbReference>
<dbReference type="InterPro" id="IPR023995">
    <property type="entry name" value="HemZ"/>
</dbReference>
<dbReference type="EMBL" id="SMAB01000003">
    <property type="protein sequence ID" value="TCS83825.1"/>
    <property type="molecule type" value="Genomic_DNA"/>
</dbReference>
<dbReference type="CDD" id="cd01335">
    <property type="entry name" value="Radical_SAM"/>
    <property type="match status" value="1"/>
</dbReference>
<protein>
    <submittedName>
        <fullName evidence="2">Oxygen-independent coproporphyrinogen-3 oxidase</fullName>
    </submittedName>
</protein>
<dbReference type="Pfam" id="PF04055">
    <property type="entry name" value="Radical_SAM"/>
    <property type="match status" value="1"/>
</dbReference>
<dbReference type="SFLD" id="SFLDS00029">
    <property type="entry name" value="Radical_SAM"/>
    <property type="match status" value="1"/>
</dbReference>
<dbReference type="Proteomes" id="UP000295788">
    <property type="component" value="Unassembled WGS sequence"/>
</dbReference>
<organism evidence="2 3">
    <name type="scientific">Tepidibacillus fermentans</name>
    <dbReference type="NCBI Taxonomy" id="1281767"/>
    <lineage>
        <taxon>Bacteria</taxon>
        <taxon>Bacillati</taxon>
        <taxon>Bacillota</taxon>
        <taxon>Bacilli</taxon>
        <taxon>Bacillales</taxon>
        <taxon>Bacillaceae</taxon>
        <taxon>Tepidibacillus</taxon>
    </lineage>
</organism>
<dbReference type="InterPro" id="IPR058240">
    <property type="entry name" value="rSAM_sf"/>
</dbReference>
<feature type="domain" description="Radical SAM core" evidence="1">
    <location>
        <begin position="168"/>
        <end position="403"/>
    </location>
</feature>
<evidence type="ECO:0000259" key="1">
    <source>
        <dbReference type="PROSITE" id="PS51918"/>
    </source>
</evidence>
<dbReference type="InterPro" id="IPR006638">
    <property type="entry name" value="Elp3/MiaA/NifB-like_rSAM"/>
</dbReference>
<dbReference type="GO" id="GO:0051539">
    <property type="term" value="F:4 iron, 4 sulfur cluster binding"/>
    <property type="evidence" value="ECO:0007669"/>
    <property type="project" value="TreeGrafter"/>
</dbReference>
<dbReference type="PANTHER" id="PTHR13932">
    <property type="entry name" value="COPROPORPHYRINIGEN III OXIDASE"/>
    <property type="match status" value="1"/>
</dbReference>
<proteinExistence type="predicted"/>
<dbReference type="SFLD" id="SFLDG01065">
    <property type="entry name" value="anaerobic_coproporphyrinogen-I"/>
    <property type="match status" value="1"/>
</dbReference>